<sequence>MAGLLRHASRYAISSALVTLASLVSFPILTRLLSTADYGLMSTVTATIGLVVAIGKLGMQKATVRFYHEQRRLDPEHGADTLAATQLLGMTAMGAIATLLWAGLLAVLPAEWLNSDQLKALLLLTVVLVWLRVTESALHNLLYAQERSGTISLYSIIRRYLSLILVVAALWFISADARHLFLATILAEALAIGGLLWVVLRAAPLRPSRFSSPLLRAMLAFGLPMVGMEMAWSLLAVGDRYVIQILLGAAQVGIYSASYNLCEYAKLATMAAVATAVGPMYMRIWEEQGREATEAFLATYSRGFLAFSMLVATLVSVNAEPLITILASEKFVAGTEIVPWVMFGLALESYVGVAAAGLFLRKRSQAMFGLAAAAALFNLLLNVLLIPRFGLVGAAFATTASFALLLALALWMGRNELRVGFPWWTFVVSAVAFVVSDTVTMALRSGSPWWDLVLHSFVALGLFSLIVGLFDASVRGSVRLLVPRLAARWRR</sequence>
<feature type="transmembrane region" description="Helical" evidence="6">
    <location>
        <begin position="38"/>
        <end position="59"/>
    </location>
</feature>
<feature type="transmembrane region" description="Helical" evidence="6">
    <location>
        <begin position="367"/>
        <end position="385"/>
    </location>
</feature>
<feature type="transmembrane region" description="Helical" evidence="6">
    <location>
        <begin position="423"/>
        <end position="443"/>
    </location>
</feature>
<protein>
    <submittedName>
        <fullName evidence="7">Lipopolysaccharide biosynthesis protein</fullName>
    </submittedName>
</protein>
<feature type="transmembrane region" description="Helical" evidence="6">
    <location>
        <begin position="80"/>
        <end position="108"/>
    </location>
</feature>
<evidence type="ECO:0000256" key="2">
    <source>
        <dbReference type="ARBA" id="ARBA00022475"/>
    </source>
</evidence>
<dbReference type="Proteomes" id="UP001431449">
    <property type="component" value="Unassembled WGS sequence"/>
</dbReference>
<feature type="transmembrane region" description="Helical" evidence="6">
    <location>
        <begin position="391"/>
        <end position="411"/>
    </location>
</feature>
<feature type="transmembrane region" description="Helical" evidence="6">
    <location>
        <begin position="241"/>
        <end position="262"/>
    </location>
</feature>
<feature type="transmembrane region" description="Helical" evidence="6">
    <location>
        <begin position="214"/>
        <end position="235"/>
    </location>
</feature>
<keyword evidence="4 6" id="KW-1133">Transmembrane helix</keyword>
<dbReference type="InterPro" id="IPR002797">
    <property type="entry name" value="Polysacc_synth"/>
</dbReference>
<comment type="caution">
    <text evidence="7">The sequence shown here is derived from an EMBL/GenBank/DDBJ whole genome shotgun (WGS) entry which is preliminary data.</text>
</comment>
<name>A0ABT0GIZ2_9GAMM</name>
<dbReference type="InterPro" id="IPR050833">
    <property type="entry name" value="Poly_Biosynth_Transport"/>
</dbReference>
<evidence type="ECO:0000256" key="4">
    <source>
        <dbReference type="ARBA" id="ARBA00022989"/>
    </source>
</evidence>
<dbReference type="PANTHER" id="PTHR30250">
    <property type="entry name" value="PST FAMILY PREDICTED COLANIC ACID TRANSPORTER"/>
    <property type="match status" value="1"/>
</dbReference>
<feature type="transmembrane region" description="Helical" evidence="6">
    <location>
        <begin position="295"/>
        <end position="317"/>
    </location>
</feature>
<feature type="transmembrane region" description="Helical" evidence="6">
    <location>
        <begin position="120"/>
        <end position="144"/>
    </location>
</feature>
<feature type="transmembrane region" description="Helical" evidence="6">
    <location>
        <begin position="180"/>
        <end position="202"/>
    </location>
</feature>
<dbReference type="Pfam" id="PF01943">
    <property type="entry name" value="Polysacc_synt"/>
    <property type="match status" value="1"/>
</dbReference>
<proteinExistence type="predicted"/>
<dbReference type="EMBL" id="JALNMH010000007">
    <property type="protein sequence ID" value="MCK7593982.1"/>
    <property type="molecule type" value="Genomic_DNA"/>
</dbReference>
<comment type="subcellular location">
    <subcellularLocation>
        <location evidence="1">Cell membrane</location>
        <topology evidence="1">Multi-pass membrane protein</topology>
    </subcellularLocation>
</comment>
<evidence type="ECO:0000256" key="5">
    <source>
        <dbReference type="ARBA" id="ARBA00023136"/>
    </source>
</evidence>
<feature type="transmembrane region" description="Helical" evidence="6">
    <location>
        <begin position="337"/>
        <end position="360"/>
    </location>
</feature>
<organism evidence="7 8">
    <name type="scientific">Pseudomarimonas salicorniae</name>
    <dbReference type="NCBI Taxonomy" id="2933270"/>
    <lineage>
        <taxon>Bacteria</taxon>
        <taxon>Pseudomonadati</taxon>
        <taxon>Pseudomonadota</taxon>
        <taxon>Gammaproteobacteria</taxon>
        <taxon>Lysobacterales</taxon>
        <taxon>Lysobacteraceae</taxon>
        <taxon>Pseudomarimonas</taxon>
    </lineage>
</organism>
<reference evidence="7" key="1">
    <citation type="submission" date="2022-04" db="EMBL/GenBank/DDBJ databases">
        <title>Lysobacter sp. CAU 1642 isolated from sea sand.</title>
        <authorList>
            <person name="Kim W."/>
        </authorList>
    </citation>
    <scope>NUCLEOTIDE SEQUENCE</scope>
    <source>
        <strain evidence="7">CAU 1642</strain>
    </source>
</reference>
<keyword evidence="3 6" id="KW-0812">Transmembrane</keyword>
<dbReference type="PANTHER" id="PTHR30250:SF11">
    <property type="entry name" value="O-ANTIGEN TRANSPORTER-RELATED"/>
    <property type="match status" value="1"/>
</dbReference>
<evidence type="ECO:0000313" key="7">
    <source>
        <dbReference type="EMBL" id="MCK7593982.1"/>
    </source>
</evidence>
<dbReference type="RefSeq" id="WP_248208788.1">
    <property type="nucleotide sequence ID" value="NZ_JALNMH010000007.1"/>
</dbReference>
<feature type="transmembrane region" description="Helical" evidence="6">
    <location>
        <begin position="449"/>
        <end position="470"/>
    </location>
</feature>
<feature type="transmembrane region" description="Helical" evidence="6">
    <location>
        <begin position="12"/>
        <end position="32"/>
    </location>
</feature>
<keyword evidence="5 6" id="KW-0472">Membrane</keyword>
<evidence type="ECO:0000256" key="3">
    <source>
        <dbReference type="ARBA" id="ARBA00022692"/>
    </source>
</evidence>
<gene>
    <name evidence="7" type="ORF">M0G41_09890</name>
</gene>
<evidence type="ECO:0000256" key="1">
    <source>
        <dbReference type="ARBA" id="ARBA00004651"/>
    </source>
</evidence>
<keyword evidence="2" id="KW-1003">Cell membrane</keyword>
<evidence type="ECO:0000313" key="8">
    <source>
        <dbReference type="Proteomes" id="UP001431449"/>
    </source>
</evidence>
<keyword evidence="8" id="KW-1185">Reference proteome</keyword>
<feature type="transmembrane region" description="Helical" evidence="6">
    <location>
        <begin position="156"/>
        <end position="174"/>
    </location>
</feature>
<evidence type="ECO:0000256" key="6">
    <source>
        <dbReference type="SAM" id="Phobius"/>
    </source>
</evidence>
<accession>A0ABT0GIZ2</accession>